<dbReference type="InterPro" id="IPR027417">
    <property type="entry name" value="P-loop_NTPase"/>
</dbReference>
<accession>A0A418SZU6</accession>
<evidence type="ECO:0000313" key="1">
    <source>
        <dbReference type="EMBL" id="RJE86491.1"/>
    </source>
</evidence>
<keyword evidence="2" id="KW-1185">Reference proteome</keyword>
<protein>
    <recommendedName>
        <fullName evidence="3">Sulfotransferase family protein</fullName>
    </recommendedName>
</protein>
<name>A0A418SZU6_9RHOB</name>
<dbReference type="EMBL" id="QZCG01000004">
    <property type="protein sequence ID" value="RJE86491.1"/>
    <property type="molecule type" value="Genomic_DNA"/>
</dbReference>
<organism evidence="1 2">
    <name type="scientific">Paracoccus onubensis</name>
    <dbReference type="NCBI Taxonomy" id="1675788"/>
    <lineage>
        <taxon>Bacteria</taxon>
        <taxon>Pseudomonadati</taxon>
        <taxon>Pseudomonadota</taxon>
        <taxon>Alphaproteobacteria</taxon>
        <taxon>Rhodobacterales</taxon>
        <taxon>Paracoccaceae</taxon>
        <taxon>Paracoccus</taxon>
    </lineage>
</organism>
<dbReference type="Gene3D" id="3.40.50.300">
    <property type="entry name" value="P-loop containing nucleotide triphosphate hydrolases"/>
    <property type="match status" value="1"/>
</dbReference>
<dbReference type="OrthoDB" id="7904151at2"/>
<dbReference type="SUPFAM" id="SSF52540">
    <property type="entry name" value="P-loop containing nucleoside triphosphate hydrolases"/>
    <property type="match status" value="1"/>
</dbReference>
<reference evidence="2" key="1">
    <citation type="submission" date="2018-09" db="EMBL/GenBank/DDBJ databases">
        <title>Acidovorax cavernicola nov. sp. isolated from Gruta de las Maravillas (Aracena, Spain).</title>
        <authorList>
            <person name="Jurado V."/>
            <person name="Gutierrez-Patricio S."/>
            <person name="Gonzalez-Pimentel J.L."/>
            <person name="Miller A.Z."/>
            <person name="Laiz L."/>
            <person name="Saiz-Jimenez C."/>
        </authorList>
    </citation>
    <scope>NUCLEOTIDE SEQUENCE [LARGE SCALE GENOMIC DNA]</scope>
    <source>
        <strain evidence="2">1011MAR3C25</strain>
    </source>
</reference>
<dbReference type="AlphaFoldDB" id="A0A418SZU6"/>
<evidence type="ECO:0000313" key="2">
    <source>
        <dbReference type="Proteomes" id="UP000284202"/>
    </source>
</evidence>
<comment type="caution">
    <text evidence="1">The sequence shown here is derived from an EMBL/GenBank/DDBJ whole genome shotgun (WGS) entry which is preliminary data.</text>
</comment>
<evidence type="ECO:0008006" key="3">
    <source>
        <dbReference type="Google" id="ProtNLM"/>
    </source>
</evidence>
<sequence length="245" mass="28820">MDYQVFGERCSGTNYLDQILNENFKIKAVHHYGWKHGFPTMPGIWRQSLCVVITRAPFDWLRRFYRTPYEMDPNMSELGFSEWIRSPWHSICRPRIQGWEKWGMQFIPNLGRHPLQLDRHPIEGRAFSSVCEMRTLKYRAWFGLKNRASNFLFIRYEDLNRDPVGLLSDIQSTFQLECRNDSIRDTIERADPPIAHRRDLRRDVGEISAEDRSFVLTQLDPELEARLGYSLDPDVAATPPSNPQS</sequence>
<gene>
    <name evidence="1" type="ORF">D3P04_07130</name>
</gene>
<dbReference type="Proteomes" id="UP000284202">
    <property type="component" value="Unassembled WGS sequence"/>
</dbReference>
<proteinExistence type="predicted"/>